<gene>
    <name evidence="3" type="ORF">JVT61DRAFT_8458</name>
</gene>
<dbReference type="Gene3D" id="3.30.710.10">
    <property type="entry name" value="Potassium Channel Kv1.1, Chain A"/>
    <property type="match status" value="1"/>
</dbReference>
<dbReference type="CDD" id="cd18186">
    <property type="entry name" value="BTB_POZ_ZBTB_KLHL-like"/>
    <property type="match status" value="1"/>
</dbReference>
<dbReference type="SMART" id="SM00225">
    <property type="entry name" value="BTB"/>
    <property type="match status" value="1"/>
</dbReference>
<dbReference type="PROSITE" id="PS50097">
    <property type="entry name" value="BTB"/>
    <property type="match status" value="1"/>
</dbReference>
<proteinExistence type="predicted"/>
<dbReference type="AlphaFoldDB" id="A0A8I2Z106"/>
<accession>A0A8I2Z106</accession>
<evidence type="ECO:0000259" key="2">
    <source>
        <dbReference type="PROSITE" id="PS50097"/>
    </source>
</evidence>
<evidence type="ECO:0000313" key="4">
    <source>
        <dbReference type="Proteomes" id="UP000683000"/>
    </source>
</evidence>
<keyword evidence="1" id="KW-0472">Membrane</keyword>
<comment type="caution">
    <text evidence="3">The sequence shown here is derived from an EMBL/GenBank/DDBJ whole genome shotgun (WGS) entry which is preliminary data.</text>
</comment>
<keyword evidence="4" id="KW-1185">Reference proteome</keyword>
<dbReference type="OrthoDB" id="2879636at2759"/>
<organism evidence="3 4">
    <name type="scientific">Boletus reticuloceps</name>
    <dbReference type="NCBI Taxonomy" id="495285"/>
    <lineage>
        <taxon>Eukaryota</taxon>
        <taxon>Fungi</taxon>
        <taxon>Dikarya</taxon>
        <taxon>Basidiomycota</taxon>
        <taxon>Agaricomycotina</taxon>
        <taxon>Agaricomycetes</taxon>
        <taxon>Agaricomycetidae</taxon>
        <taxon>Boletales</taxon>
        <taxon>Boletineae</taxon>
        <taxon>Boletaceae</taxon>
        <taxon>Boletoideae</taxon>
        <taxon>Boletus</taxon>
    </lineage>
</organism>
<dbReference type="InterPro" id="IPR011333">
    <property type="entry name" value="SKP1/BTB/POZ_sf"/>
</dbReference>
<dbReference type="Proteomes" id="UP000683000">
    <property type="component" value="Unassembled WGS sequence"/>
</dbReference>
<evidence type="ECO:0000256" key="1">
    <source>
        <dbReference type="SAM" id="Phobius"/>
    </source>
</evidence>
<reference evidence="3" key="1">
    <citation type="submission" date="2021-03" db="EMBL/GenBank/DDBJ databases">
        <title>Evolutionary innovations through gain and loss of genes in the ectomycorrhizal Boletales.</title>
        <authorList>
            <person name="Wu G."/>
            <person name="Miyauchi S."/>
            <person name="Morin E."/>
            <person name="Yang Z.-L."/>
            <person name="Xu J."/>
            <person name="Martin F.M."/>
        </authorList>
    </citation>
    <scope>NUCLEOTIDE SEQUENCE</scope>
    <source>
        <strain evidence="3">BR01</strain>
    </source>
</reference>
<keyword evidence="1" id="KW-1133">Transmembrane helix</keyword>
<feature type="domain" description="BTB" evidence="2">
    <location>
        <begin position="18"/>
        <end position="91"/>
    </location>
</feature>
<feature type="transmembrane region" description="Helical" evidence="1">
    <location>
        <begin position="165"/>
        <end position="188"/>
    </location>
</feature>
<feature type="transmembrane region" description="Helical" evidence="1">
    <location>
        <begin position="123"/>
        <end position="145"/>
    </location>
</feature>
<name>A0A8I2Z106_9AGAM</name>
<sequence length="314" mass="35825">MQDMTTEMGCLDPWLEDGNIIITVQGKHFRVHRSVLSFYSEVFRDMFAVSHPCDDEEEMMDGCPVVRLQDAVADVEIILKALYDRSYIFFPETPMPISVLSAFLRMGKKYVIRQLFKEAERRLSFGTSPLVQLSTISAAGNVILFPRVSGADPFNFMVMNLASEVGLLSIVVIAVFYCCVACPAFSIVDGYEYNGIWYDLSAVNKRYCFLVQRYLAEVEKQLSQCLAFPAHNCIYGLTSQSPCYSGLLSNIRSIQCLKCPFTLWMNTWDHDLCVPCRAELRRKHEEARSRLWKNLPVDLGLGHWESLDKDAEMI</sequence>
<protein>
    <recommendedName>
        <fullName evidence="2">BTB domain-containing protein</fullName>
    </recommendedName>
</protein>
<keyword evidence="1" id="KW-0812">Transmembrane</keyword>
<dbReference type="Pfam" id="PF00651">
    <property type="entry name" value="BTB"/>
    <property type="match status" value="1"/>
</dbReference>
<dbReference type="EMBL" id="JAGFBS010000003">
    <property type="protein sequence ID" value="KAG6380347.1"/>
    <property type="molecule type" value="Genomic_DNA"/>
</dbReference>
<dbReference type="SUPFAM" id="SSF54695">
    <property type="entry name" value="POZ domain"/>
    <property type="match status" value="1"/>
</dbReference>
<evidence type="ECO:0000313" key="3">
    <source>
        <dbReference type="EMBL" id="KAG6380347.1"/>
    </source>
</evidence>
<dbReference type="InterPro" id="IPR000210">
    <property type="entry name" value="BTB/POZ_dom"/>
</dbReference>